<dbReference type="Gene3D" id="3.40.50.2300">
    <property type="match status" value="1"/>
</dbReference>
<protein>
    <submittedName>
        <fullName evidence="6">Response regulator transcription factor</fullName>
    </submittedName>
</protein>
<keyword evidence="2" id="KW-0238">DNA-binding</keyword>
<dbReference type="EMBL" id="JACYTP010000004">
    <property type="protein sequence ID" value="MBD8512856.1"/>
    <property type="molecule type" value="Genomic_DNA"/>
</dbReference>
<evidence type="ECO:0000256" key="1">
    <source>
        <dbReference type="ARBA" id="ARBA00022553"/>
    </source>
</evidence>
<sequence length="230" mass="25628">MQWSPKPPIRIALLDDHALIREALSVRLSAEPDFNLQGVYSTSTQLLDAIRRETFDLLVLDYQLGDGELDGLRLIGLIRQRYPDLRIVIFSSAERPATVHMSIRTGANGFVGKSQNTDDLILAIRMAARGRLYLSPNIATELEKQPFSQSADDASPNKGEQGLLNYSELSPKESEVLRCCLAGLTVNQIAQKFSRSKKTISSQKQAAFRKLGIRTDAELFKLEAEISKTH</sequence>
<dbReference type="SMART" id="SM00448">
    <property type="entry name" value="REC"/>
    <property type="match status" value="1"/>
</dbReference>
<organism evidence="6 7">
    <name type="scientific">Photobacterium arenosum</name>
    <dbReference type="NCBI Taxonomy" id="2774143"/>
    <lineage>
        <taxon>Bacteria</taxon>
        <taxon>Pseudomonadati</taxon>
        <taxon>Pseudomonadota</taxon>
        <taxon>Gammaproteobacteria</taxon>
        <taxon>Vibrionales</taxon>
        <taxon>Vibrionaceae</taxon>
        <taxon>Photobacterium</taxon>
    </lineage>
</organism>
<dbReference type="PROSITE" id="PS00622">
    <property type="entry name" value="HTH_LUXR_1"/>
    <property type="match status" value="1"/>
</dbReference>
<keyword evidence="1 3" id="KW-0597">Phosphoprotein</keyword>
<dbReference type="RefSeq" id="WP_192015615.1">
    <property type="nucleotide sequence ID" value="NZ_JACYTP010000004.1"/>
</dbReference>
<comment type="caution">
    <text evidence="6">The sequence shown here is derived from an EMBL/GenBank/DDBJ whole genome shotgun (WGS) entry which is preliminary data.</text>
</comment>
<dbReference type="Proteomes" id="UP000649768">
    <property type="component" value="Unassembled WGS sequence"/>
</dbReference>
<dbReference type="InterPro" id="IPR016032">
    <property type="entry name" value="Sig_transdc_resp-reg_C-effctor"/>
</dbReference>
<feature type="modified residue" description="4-aspartylphosphate" evidence="3">
    <location>
        <position position="61"/>
    </location>
</feature>
<proteinExistence type="predicted"/>
<dbReference type="InterPro" id="IPR000792">
    <property type="entry name" value="Tscrpt_reg_LuxR_C"/>
</dbReference>
<feature type="domain" description="Response regulatory" evidence="5">
    <location>
        <begin position="10"/>
        <end position="128"/>
    </location>
</feature>
<evidence type="ECO:0000259" key="4">
    <source>
        <dbReference type="PROSITE" id="PS50043"/>
    </source>
</evidence>
<name>A0ABR9BN22_9GAMM</name>
<dbReference type="PROSITE" id="PS50043">
    <property type="entry name" value="HTH_LUXR_2"/>
    <property type="match status" value="1"/>
</dbReference>
<reference evidence="6 7" key="1">
    <citation type="submission" date="2020-09" db="EMBL/GenBank/DDBJ databases">
        <title>Photobacterium sp. CAU 1568 isolated from sand of Sido Beach.</title>
        <authorList>
            <person name="Kim W."/>
        </authorList>
    </citation>
    <scope>NUCLEOTIDE SEQUENCE [LARGE SCALE GENOMIC DNA]</scope>
    <source>
        <strain evidence="6 7">CAU 1568</strain>
    </source>
</reference>
<dbReference type="SUPFAM" id="SSF52172">
    <property type="entry name" value="CheY-like"/>
    <property type="match status" value="1"/>
</dbReference>
<dbReference type="PANTHER" id="PTHR43214:SF17">
    <property type="entry name" value="TRANSCRIPTIONAL REGULATORY PROTEIN RCSB"/>
    <property type="match status" value="1"/>
</dbReference>
<dbReference type="CDD" id="cd06170">
    <property type="entry name" value="LuxR_C_like"/>
    <property type="match status" value="1"/>
</dbReference>
<accession>A0ABR9BN22</accession>
<evidence type="ECO:0000259" key="5">
    <source>
        <dbReference type="PROSITE" id="PS50110"/>
    </source>
</evidence>
<evidence type="ECO:0000256" key="2">
    <source>
        <dbReference type="ARBA" id="ARBA00023125"/>
    </source>
</evidence>
<dbReference type="Pfam" id="PF00196">
    <property type="entry name" value="GerE"/>
    <property type="match status" value="1"/>
</dbReference>
<dbReference type="SMART" id="SM00421">
    <property type="entry name" value="HTH_LUXR"/>
    <property type="match status" value="1"/>
</dbReference>
<dbReference type="SUPFAM" id="SSF46894">
    <property type="entry name" value="C-terminal effector domain of the bipartite response regulators"/>
    <property type="match status" value="1"/>
</dbReference>
<evidence type="ECO:0000313" key="7">
    <source>
        <dbReference type="Proteomes" id="UP000649768"/>
    </source>
</evidence>
<dbReference type="PANTHER" id="PTHR43214">
    <property type="entry name" value="TWO-COMPONENT RESPONSE REGULATOR"/>
    <property type="match status" value="1"/>
</dbReference>
<feature type="domain" description="HTH luxR-type" evidence="4">
    <location>
        <begin position="162"/>
        <end position="227"/>
    </location>
</feature>
<dbReference type="InterPro" id="IPR058245">
    <property type="entry name" value="NreC/VraR/RcsB-like_REC"/>
</dbReference>
<evidence type="ECO:0000313" key="6">
    <source>
        <dbReference type="EMBL" id="MBD8512856.1"/>
    </source>
</evidence>
<dbReference type="InterPro" id="IPR039420">
    <property type="entry name" value="WalR-like"/>
</dbReference>
<evidence type="ECO:0000256" key="3">
    <source>
        <dbReference type="PROSITE-ProRule" id="PRU00169"/>
    </source>
</evidence>
<dbReference type="InterPro" id="IPR011006">
    <property type="entry name" value="CheY-like_superfamily"/>
</dbReference>
<dbReference type="InterPro" id="IPR001789">
    <property type="entry name" value="Sig_transdc_resp-reg_receiver"/>
</dbReference>
<dbReference type="PRINTS" id="PR00038">
    <property type="entry name" value="HTHLUXR"/>
</dbReference>
<dbReference type="Pfam" id="PF00072">
    <property type="entry name" value="Response_reg"/>
    <property type="match status" value="1"/>
</dbReference>
<gene>
    <name evidence="6" type="ORF">IFO68_09150</name>
</gene>
<keyword evidence="7" id="KW-1185">Reference proteome</keyword>
<dbReference type="CDD" id="cd17535">
    <property type="entry name" value="REC_NarL-like"/>
    <property type="match status" value="1"/>
</dbReference>
<dbReference type="PROSITE" id="PS50110">
    <property type="entry name" value="RESPONSE_REGULATORY"/>
    <property type="match status" value="1"/>
</dbReference>